<evidence type="ECO:0000256" key="1">
    <source>
        <dbReference type="SAM" id="MobiDB-lite"/>
    </source>
</evidence>
<dbReference type="Proteomes" id="UP000318199">
    <property type="component" value="Unassembled WGS sequence"/>
</dbReference>
<evidence type="ECO:0000313" key="4">
    <source>
        <dbReference type="Proteomes" id="UP000318199"/>
    </source>
</evidence>
<proteinExistence type="predicted"/>
<evidence type="ECO:0000256" key="2">
    <source>
        <dbReference type="SAM" id="SignalP"/>
    </source>
</evidence>
<protein>
    <submittedName>
        <fullName evidence="3">Uncharacterized protein</fullName>
    </submittedName>
</protein>
<accession>A0A562ZIT7</accession>
<sequence length="93" mass="9159">MRKFVCILASGLMAASFGLHAEGKSTSGGVHAGNGSGADWGGSPTVICPEGLAAKNNECSPPGKRKALTAASTSTTKKPAKKSATTTLGAAAR</sequence>
<feature type="signal peptide" evidence="2">
    <location>
        <begin position="1"/>
        <end position="21"/>
    </location>
</feature>
<evidence type="ECO:0000313" key="3">
    <source>
        <dbReference type="EMBL" id="TWO68492.1"/>
    </source>
</evidence>
<gene>
    <name evidence="3" type="ORF">FN976_22950</name>
</gene>
<name>A0A562ZIT7_9BURK</name>
<reference evidence="3 4" key="1">
    <citation type="submission" date="2019-07" db="EMBL/GenBank/DDBJ databases">
        <title>Caenimonas sedimenti sp. nov., isolated from activated sludge.</title>
        <authorList>
            <person name="Xu J."/>
        </authorList>
    </citation>
    <scope>NUCLEOTIDE SEQUENCE [LARGE SCALE GENOMIC DNA]</scope>
    <source>
        <strain evidence="3 4">HX-9-20</strain>
    </source>
</reference>
<feature type="region of interest" description="Disordered" evidence="1">
    <location>
        <begin position="58"/>
        <end position="93"/>
    </location>
</feature>
<comment type="caution">
    <text evidence="3">The sequence shown here is derived from an EMBL/GenBank/DDBJ whole genome shotgun (WGS) entry which is preliminary data.</text>
</comment>
<dbReference type="RefSeq" id="WP_145895407.1">
    <property type="nucleotide sequence ID" value="NZ_VOBQ01000019.1"/>
</dbReference>
<feature type="chain" id="PRO_5022074207" evidence="2">
    <location>
        <begin position="22"/>
        <end position="93"/>
    </location>
</feature>
<dbReference type="EMBL" id="VOBQ01000019">
    <property type="protein sequence ID" value="TWO68492.1"/>
    <property type="molecule type" value="Genomic_DNA"/>
</dbReference>
<keyword evidence="4" id="KW-1185">Reference proteome</keyword>
<dbReference type="AlphaFoldDB" id="A0A562ZIT7"/>
<keyword evidence="2" id="KW-0732">Signal</keyword>
<feature type="compositionally biased region" description="Low complexity" evidence="1">
    <location>
        <begin position="68"/>
        <end position="87"/>
    </location>
</feature>
<organism evidence="3 4">
    <name type="scientific">Caenimonas sedimenti</name>
    <dbReference type="NCBI Taxonomy" id="2596921"/>
    <lineage>
        <taxon>Bacteria</taxon>
        <taxon>Pseudomonadati</taxon>
        <taxon>Pseudomonadota</taxon>
        <taxon>Betaproteobacteria</taxon>
        <taxon>Burkholderiales</taxon>
        <taxon>Comamonadaceae</taxon>
        <taxon>Caenimonas</taxon>
    </lineage>
</organism>